<evidence type="ECO:0000256" key="3">
    <source>
        <dbReference type="ARBA" id="ARBA00022723"/>
    </source>
</evidence>
<dbReference type="InterPro" id="IPR022907">
    <property type="entry name" value="VapC_family"/>
</dbReference>
<evidence type="ECO:0000256" key="4">
    <source>
        <dbReference type="ARBA" id="ARBA00022801"/>
    </source>
</evidence>
<dbReference type="GO" id="GO:0004540">
    <property type="term" value="F:RNA nuclease activity"/>
    <property type="evidence" value="ECO:0007669"/>
    <property type="project" value="InterPro"/>
</dbReference>
<dbReference type="GO" id="GO:0090729">
    <property type="term" value="F:toxin activity"/>
    <property type="evidence" value="ECO:0007669"/>
    <property type="project" value="UniProtKB-KW"/>
</dbReference>
<dbReference type="EC" id="3.1.-.-" evidence="6"/>
<dbReference type="PANTHER" id="PTHR42740">
    <property type="entry name" value="RIBONUCLEASE VAPC3"/>
    <property type="match status" value="1"/>
</dbReference>
<dbReference type="RefSeq" id="WP_011917047.1">
    <property type="nucleotide sequence ID" value="NC_009437.1"/>
</dbReference>
<dbReference type="Gene3D" id="3.40.50.1010">
    <property type="entry name" value="5'-nuclease"/>
    <property type="match status" value="1"/>
</dbReference>
<accession>A4XJM7</accession>
<dbReference type="Pfam" id="PF01850">
    <property type="entry name" value="PIN"/>
    <property type="match status" value="1"/>
</dbReference>
<dbReference type="eggNOG" id="COG1487">
    <property type="taxonomic scope" value="Bacteria"/>
</dbReference>
<gene>
    <name evidence="6" type="primary">vapC</name>
    <name evidence="8" type="ordered locus">Csac_1519</name>
</gene>
<keyword evidence="3 6" id="KW-0479">Metal-binding</keyword>
<feature type="binding site" evidence="6">
    <location>
        <position position="5"/>
    </location>
    <ligand>
        <name>Mg(2+)</name>
        <dbReference type="ChEBI" id="CHEBI:18420"/>
    </ligand>
</feature>
<comment type="cofactor">
    <cofactor evidence="6">
        <name>Mg(2+)</name>
        <dbReference type="ChEBI" id="CHEBI:18420"/>
    </cofactor>
</comment>
<dbReference type="CDD" id="cd18762">
    <property type="entry name" value="PIN_MtVapC3-like"/>
    <property type="match status" value="1"/>
</dbReference>
<dbReference type="InterPro" id="IPR002716">
    <property type="entry name" value="PIN_dom"/>
</dbReference>
<keyword evidence="1 6" id="KW-1277">Toxin-antitoxin system</keyword>
<feature type="domain" description="PIN" evidence="7">
    <location>
        <begin position="2"/>
        <end position="123"/>
    </location>
</feature>
<keyword evidence="5 6" id="KW-0460">Magnesium</keyword>
<comment type="function">
    <text evidence="6">Toxic component of a toxin-antitoxin (TA) system. An RNase.</text>
</comment>
<dbReference type="AlphaFoldDB" id="A4XJM7"/>
<proteinExistence type="inferred from homology"/>
<sequence>MILVDTSVLIDYFKGNANEKVEKLHYVISNNIPFGICNIVYQEILQGAKDEKEFKLLKEYLSSQRFYDLKNGKESYEKAAELYFKCKKKGISIRSTIDVIIAQIAIENGLLLLHNDKDFSQIALVEPKLKEF</sequence>
<dbReference type="SUPFAM" id="SSF88723">
    <property type="entry name" value="PIN domain-like"/>
    <property type="match status" value="1"/>
</dbReference>
<evidence type="ECO:0000256" key="5">
    <source>
        <dbReference type="ARBA" id="ARBA00022842"/>
    </source>
</evidence>
<evidence type="ECO:0000256" key="2">
    <source>
        <dbReference type="ARBA" id="ARBA00022722"/>
    </source>
</evidence>
<dbReference type="HAMAP" id="MF_00265">
    <property type="entry name" value="VapC_Nob1"/>
    <property type="match status" value="1"/>
</dbReference>
<evidence type="ECO:0000256" key="1">
    <source>
        <dbReference type="ARBA" id="ARBA00022649"/>
    </source>
</evidence>
<keyword evidence="9" id="KW-1185">Reference proteome</keyword>
<dbReference type="InterPro" id="IPR029060">
    <property type="entry name" value="PIN-like_dom_sf"/>
</dbReference>
<organism evidence="8 9">
    <name type="scientific">Caldicellulosiruptor saccharolyticus (strain ATCC 43494 / DSM 8903 / Tp8T 6331)</name>
    <dbReference type="NCBI Taxonomy" id="351627"/>
    <lineage>
        <taxon>Bacteria</taxon>
        <taxon>Bacillati</taxon>
        <taxon>Bacillota</taxon>
        <taxon>Bacillota incertae sedis</taxon>
        <taxon>Caldicellulosiruptorales</taxon>
        <taxon>Caldicellulosiruptoraceae</taxon>
        <taxon>Caldicellulosiruptor</taxon>
    </lineage>
</organism>
<evidence type="ECO:0000259" key="7">
    <source>
        <dbReference type="Pfam" id="PF01850"/>
    </source>
</evidence>
<protein>
    <recommendedName>
        <fullName evidence="6">Ribonuclease VapC</fullName>
        <shortName evidence="6">RNase VapC</shortName>
        <ecNumber evidence="6">3.1.-.-</ecNumber>
    </recommendedName>
    <alternativeName>
        <fullName evidence="6">Toxin VapC</fullName>
    </alternativeName>
</protein>
<dbReference type="GO" id="GO:0000287">
    <property type="term" value="F:magnesium ion binding"/>
    <property type="evidence" value="ECO:0007669"/>
    <property type="project" value="UniProtKB-UniRule"/>
</dbReference>
<dbReference type="Proteomes" id="UP000000256">
    <property type="component" value="Chromosome"/>
</dbReference>
<feature type="binding site" evidence="6">
    <location>
        <position position="98"/>
    </location>
    <ligand>
        <name>Mg(2+)</name>
        <dbReference type="ChEBI" id="CHEBI:18420"/>
    </ligand>
</feature>
<keyword evidence="2 6" id="KW-0540">Nuclease</keyword>
<dbReference type="PANTHER" id="PTHR42740:SF1">
    <property type="entry name" value="RIBONUCLEASE VAPC3"/>
    <property type="match status" value="1"/>
</dbReference>
<name>A4XJM7_CALS8</name>
<dbReference type="EMBL" id="CP000679">
    <property type="protein sequence ID" value="ABP67112.1"/>
    <property type="molecule type" value="Genomic_DNA"/>
</dbReference>
<dbReference type="OrthoDB" id="9811788at2"/>
<evidence type="ECO:0000313" key="8">
    <source>
        <dbReference type="EMBL" id="ABP67112.1"/>
    </source>
</evidence>
<evidence type="ECO:0000313" key="9">
    <source>
        <dbReference type="Proteomes" id="UP000000256"/>
    </source>
</evidence>
<dbReference type="GO" id="GO:0016787">
    <property type="term" value="F:hydrolase activity"/>
    <property type="evidence" value="ECO:0007669"/>
    <property type="project" value="UniProtKB-KW"/>
</dbReference>
<dbReference type="STRING" id="351627.Csac_1519"/>
<dbReference type="HOGENOM" id="CLU_118482_1_3_9"/>
<evidence type="ECO:0000256" key="6">
    <source>
        <dbReference type="HAMAP-Rule" id="MF_00265"/>
    </source>
</evidence>
<keyword evidence="4 6" id="KW-0378">Hydrolase</keyword>
<dbReference type="KEGG" id="csc:Csac_1519"/>
<reference evidence="8 9" key="1">
    <citation type="journal article" date="2008" name="Appl. Environ. Microbiol.">
        <title>Hydrogenomics of the extremely thermophilic bacterium Caldicellulosiruptor saccharolyticus.</title>
        <authorList>
            <person name="van de Werken H.J."/>
            <person name="Verhaart M.R."/>
            <person name="VanFossen A.L."/>
            <person name="Willquist K."/>
            <person name="Lewis D.L."/>
            <person name="Nichols J.D."/>
            <person name="Goorissen H.P."/>
            <person name="Mongodin E.F."/>
            <person name="Nelson K.E."/>
            <person name="van Niel E.W."/>
            <person name="Stams A.J."/>
            <person name="Ward D.E."/>
            <person name="de Vos W.M."/>
            <person name="van der Oost J."/>
            <person name="Kelly R.M."/>
            <person name="Kengen S.W."/>
        </authorList>
    </citation>
    <scope>NUCLEOTIDE SEQUENCE [LARGE SCALE GENOMIC DNA]</scope>
    <source>
        <strain evidence="9">ATCC 43494 / DSM 8903 / Tp8T 6331</strain>
    </source>
</reference>
<dbReference type="InterPro" id="IPR051749">
    <property type="entry name" value="PINc/VapC_TA_RNase"/>
</dbReference>
<comment type="similarity">
    <text evidence="6">Belongs to the PINc/VapC protein family.</text>
</comment>
<keyword evidence="6" id="KW-0800">Toxin</keyword>